<dbReference type="HOGENOM" id="CLU_000604_1_2_7"/>
<dbReference type="Gene3D" id="3.40.50.300">
    <property type="entry name" value="P-loop containing nucleotide triphosphate hydrolases"/>
    <property type="match status" value="1"/>
</dbReference>
<proteinExistence type="inferred from homology"/>
<accession>D0LJS2</accession>
<dbReference type="CDD" id="cd03220">
    <property type="entry name" value="ABC_KpsT_Wzt"/>
    <property type="match status" value="1"/>
</dbReference>
<keyword evidence="3" id="KW-0547">Nucleotide-binding</keyword>
<dbReference type="InterPro" id="IPR027417">
    <property type="entry name" value="P-loop_NTPase"/>
</dbReference>
<keyword evidence="2" id="KW-0813">Transport</keyword>
<sequence length="218" mass="24155">MIELRDVCKSYETAAGPNCVLDHVSIRFPAKTSVGILGYNGAGKSTLLRVIGGAELPDCGQIIRRGNVSWPIGFAGGFNSSLTGEENCRFVARIYGQDIDRVVDDAQAFAEIGNYFTMPVRTYSSGMRARLAFGLSMAIDFDVYLVDEVTAVGDKRFQEKCRDAFDERRERSSVIIVSHQTRTLKEYCQQFAVLRDGRLALFDDLGEAAEYYEGKMAA</sequence>
<dbReference type="eggNOG" id="COG1134">
    <property type="taxonomic scope" value="Bacteria"/>
</dbReference>
<evidence type="ECO:0000313" key="6">
    <source>
        <dbReference type="EMBL" id="ACY18429.1"/>
    </source>
</evidence>
<protein>
    <submittedName>
        <fullName evidence="6">ABC transporter related protein</fullName>
    </submittedName>
</protein>
<dbReference type="PROSITE" id="PS00211">
    <property type="entry name" value="ABC_TRANSPORTER_1"/>
    <property type="match status" value="1"/>
</dbReference>
<dbReference type="GO" id="GO:0016887">
    <property type="term" value="F:ATP hydrolysis activity"/>
    <property type="evidence" value="ECO:0007669"/>
    <property type="project" value="InterPro"/>
</dbReference>
<dbReference type="Proteomes" id="UP000001880">
    <property type="component" value="Chromosome"/>
</dbReference>
<evidence type="ECO:0000256" key="2">
    <source>
        <dbReference type="ARBA" id="ARBA00022448"/>
    </source>
</evidence>
<dbReference type="AlphaFoldDB" id="D0LJS2"/>
<dbReference type="Pfam" id="PF00005">
    <property type="entry name" value="ABC_tran"/>
    <property type="match status" value="1"/>
</dbReference>
<evidence type="ECO:0000256" key="3">
    <source>
        <dbReference type="ARBA" id="ARBA00022741"/>
    </source>
</evidence>
<gene>
    <name evidence="6" type="ordered locus">Hoch_5954</name>
</gene>
<name>D0LJS2_HALO1</name>
<dbReference type="RefSeq" id="WP_012831021.1">
    <property type="nucleotide sequence ID" value="NC_013440.1"/>
</dbReference>
<dbReference type="EMBL" id="CP001804">
    <property type="protein sequence ID" value="ACY18429.1"/>
    <property type="molecule type" value="Genomic_DNA"/>
</dbReference>
<dbReference type="KEGG" id="hoh:Hoch_5954"/>
<dbReference type="STRING" id="502025.Hoch_5954"/>
<keyword evidence="7" id="KW-1185">Reference proteome</keyword>
<dbReference type="InterPro" id="IPR015860">
    <property type="entry name" value="ABC_transpr_TagH-like"/>
</dbReference>
<evidence type="ECO:0000256" key="4">
    <source>
        <dbReference type="ARBA" id="ARBA00022840"/>
    </source>
</evidence>
<reference evidence="6 7" key="1">
    <citation type="journal article" date="2010" name="Stand. Genomic Sci.">
        <title>Complete genome sequence of Haliangium ochraceum type strain (SMP-2).</title>
        <authorList>
            <consortium name="US DOE Joint Genome Institute (JGI-PGF)"/>
            <person name="Ivanova N."/>
            <person name="Daum C."/>
            <person name="Lang E."/>
            <person name="Abt B."/>
            <person name="Kopitz M."/>
            <person name="Saunders E."/>
            <person name="Lapidus A."/>
            <person name="Lucas S."/>
            <person name="Glavina Del Rio T."/>
            <person name="Nolan M."/>
            <person name="Tice H."/>
            <person name="Copeland A."/>
            <person name="Cheng J.F."/>
            <person name="Chen F."/>
            <person name="Bruce D."/>
            <person name="Goodwin L."/>
            <person name="Pitluck S."/>
            <person name="Mavromatis K."/>
            <person name="Pati A."/>
            <person name="Mikhailova N."/>
            <person name="Chen A."/>
            <person name="Palaniappan K."/>
            <person name="Land M."/>
            <person name="Hauser L."/>
            <person name="Chang Y.J."/>
            <person name="Jeffries C.D."/>
            <person name="Detter J.C."/>
            <person name="Brettin T."/>
            <person name="Rohde M."/>
            <person name="Goker M."/>
            <person name="Bristow J."/>
            <person name="Markowitz V."/>
            <person name="Eisen J.A."/>
            <person name="Hugenholtz P."/>
            <person name="Kyrpides N.C."/>
            <person name="Klenk H.P."/>
        </authorList>
    </citation>
    <scope>NUCLEOTIDE SEQUENCE [LARGE SCALE GENOMIC DNA]</scope>
    <source>
        <strain evidence="7">DSM 14365 / CIP 107738 / JCM 11303 / AJ 13395 / SMP-2</strain>
    </source>
</reference>
<evidence type="ECO:0000313" key="7">
    <source>
        <dbReference type="Proteomes" id="UP000001880"/>
    </source>
</evidence>
<dbReference type="InterPro" id="IPR003593">
    <property type="entry name" value="AAA+_ATPase"/>
</dbReference>
<dbReference type="InterPro" id="IPR050683">
    <property type="entry name" value="Bact_Polysacc_Export_ATP-bd"/>
</dbReference>
<dbReference type="GO" id="GO:0140359">
    <property type="term" value="F:ABC-type transporter activity"/>
    <property type="evidence" value="ECO:0007669"/>
    <property type="project" value="InterPro"/>
</dbReference>
<evidence type="ECO:0000259" key="5">
    <source>
        <dbReference type="PROSITE" id="PS50893"/>
    </source>
</evidence>
<dbReference type="SMART" id="SM00382">
    <property type="entry name" value="AAA"/>
    <property type="match status" value="1"/>
</dbReference>
<dbReference type="PROSITE" id="PS50893">
    <property type="entry name" value="ABC_TRANSPORTER_2"/>
    <property type="match status" value="1"/>
</dbReference>
<dbReference type="PANTHER" id="PTHR46743">
    <property type="entry name" value="TEICHOIC ACIDS EXPORT ATP-BINDING PROTEIN TAGH"/>
    <property type="match status" value="1"/>
</dbReference>
<dbReference type="InterPro" id="IPR003439">
    <property type="entry name" value="ABC_transporter-like_ATP-bd"/>
</dbReference>
<dbReference type="OrthoDB" id="9805130at2"/>
<comment type="similarity">
    <text evidence="1">Belongs to the ABC transporter superfamily.</text>
</comment>
<organism evidence="6 7">
    <name type="scientific">Haliangium ochraceum (strain DSM 14365 / JCM 11303 / SMP-2)</name>
    <dbReference type="NCBI Taxonomy" id="502025"/>
    <lineage>
        <taxon>Bacteria</taxon>
        <taxon>Pseudomonadati</taxon>
        <taxon>Myxococcota</taxon>
        <taxon>Polyangia</taxon>
        <taxon>Haliangiales</taxon>
        <taxon>Kofleriaceae</taxon>
        <taxon>Haliangium</taxon>
    </lineage>
</organism>
<dbReference type="SUPFAM" id="SSF52540">
    <property type="entry name" value="P-loop containing nucleoside triphosphate hydrolases"/>
    <property type="match status" value="1"/>
</dbReference>
<dbReference type="InterPro" id="IPR017871">
    <property type="entry name" value="ABC_transporter-like_CS"/>
</dbReference>
<dbReference type="GO" id="GO:0005524">
    <property type="term" value="F:ATP binding"/>
    <property type="evidence" value="ECO:0007669"/>
    <property type="project" value="UniProtKB-KW"/>
</dbReference>
<feature type="domain" description="ABC transporter" evidence="5">
    <location>
        <begin position="2"/>
        <end position="218"/>
    </location>
</feature>
<dbReference type="PANTHER" id="PTHR46743:SF2">
    <property type="entry name" value="TEICHOIC ACIDS EXPORT ATP-BINDING PROTEIN TAGH"/>
    <property type="match status" value="1"/>
</dbReference>
<evidence type="ECO:0000256" key="1">
    <source>
        <dbReference type="ARBA" id="ARBA00005417"/>
    </source>
</evidence>
<dbReference type="GO" id="GO:0016020">
    <property type="term" value="C:membrane"/>
    <property type="evidence" value="ECO:0007669"/>
    <property type="project" value="InterPro"/>
</dbReference>
<keyword evidence="4" id="KW-0067">ATP-binding</keyword>